<protein>
    <submittedName>
        <fullName evidence="1">FBA_2 domain-containing protein</fullName>
    </submittedName>
</protein>
<dbReference type="OMA" id="IPMDWKP"/>
<dbReference type="KEGG" id="cel:CELE_Y71G12B.32"/>
<accession>Q4W5R0</accession>
<dbReference type="AlphaFoldDB" id="Q4W5R0"/>
<dbReference type="Bgee" id="WBGene00044349">
    <property type="expression patterns" value="Expressed in adult organism and 1 other cell type or tissue"/>
</dbReference>
<dbReference type="EMBL" id="BX284601">
    <property type="protein sequence ID" value="CCD67983.2"/>
    <property type="molecule type" value="Genomic_DNA"/>
</dbReference>
<dbReference type="InterPro" id="IPR042317">
    <property type="entry name" value="She-1-like"/>
</dbReference>
<organism evidence="1 2">
    <name type="scientific">Caenorhabditis elegans</name>
    <dbReference type="NCBI Taxonomy" id="6239"/>
    <lineage>
        <taxon>Eukaryota</taxon>
        <taxon>Metazoa</taxon>
        <taxon>Ecdysozoa</taxon>
        <taxon>Nematoda</taxon>
        <taxon>Chromadorea</taxon>
        <taxon>Rhabditida</taxon>
        <taxon>Rhabditina</taxon>
        <taxon>Rhabditomorpha</taxon>
        <taxon>Rhabditoidea</taxon>
        <taxon>Rhabditidae</taxon>
        <taxon>Peloderinae</taxon>
        <taxon>Caenorhabditis</taxon>
    </lineage>
</organism>
<proteinExistence type="predicted"/>
<dbReference type="AGR" id="WB:WBGene00044349"/>
<gene>
    <name evidence="1" type="ORF">CELE_Y71G12B.32</name>
    <name evidence="1 3" type="ORF">Y71G12B.32</name>
</gene>
<dbReference type="UCSC" id="Y71G12B.32">
    <property type="organism name" value="c. elegans"/>
</dbReference>
<dbReference type="HOGENOM" id="CLU_1012804_0_0_1"/>
<reference evidence="1 2" key="1">
    <citation type="journal article" date="1998" name="Science">
        <title>Genome sequence of the nematode C. elegans: a platform for investigating biology.</title>
        <authorList>
            <consortium name="The C. elegans sequencing consortium"/>
            <person name="Sulson J.E."/>
            <person name="Waterston R."/>
        </authorList>
    </citation>
    <scope>NUCLEOTIDE SEQUENCE [LARGE SCALE GENOMIC DNA]</scope>
    <source>
        <strain evidence="1 2">Bristol N2</strain>
    </source>
</reference>
<dbReference type="InParanoid" id="Q4W5R0"/>
<evidence type="ECO:0000313" key="2">
    <source>
        <dbReference type="Proteomes" id="UP000001940"/>
    </source>
</evidence>
<dbReference type="PANTHER" id="PTHR31006">
    <property type="entry name" value="F-BOX DOMAIN-CONTAINING PROTEIN-RELATED-RELATED"/>
    <property type="match status" value="1"/>
</dbReference>
<evidence type="ECO:0000313" key="1">
    <source>
        <dbReference type="EMBL" id="CCD67983.2"/>
    </source>
</evidence>
<keyword evidence="2" id="KW-1185">Reference proteome</keyword>
<dbReference type="RefSeq" id="NP_001021825.2">
    <property type="nucleotide sequence ID" value="NM_001026654.2"/>
</dbReference>
<dbReference type="eggNOG" id="ENOG502THMG">
    <property type="taxonomic scope" value="Eukaryota"/>
</dbReference>
<dbReference type="Proteomes" id="UP000001940">
    <property type="component" value="Chromosome I"/>
</dbReference>
<dbReference type="WormBase" id="Y71G12B.32">
    <property type="protein sequence ID" value="CE49493"/>
    <property type="gene ID" value="WBGene00044349"/>
</dbReference>
<dbReference type="PANTHER" id="PTHR31006:SF17">
    <property type="entry name" value="FBA_2 DOMAIN-CONTAINING PROTEIN"/>
    <property type="match status" value="1"/>
</dbReference>
<name>Q4W5R0_CAEEL</name>
<dbReference type="GeneID" id="3565893"/>
<dbReference type="CTD" id="3565893"/>
<sequence length="262" mass="29961">MPKAKRFAVYESIHDDVANISIVFDEDIIYLTSTAGGPVTIQRAGNVVSRHENDIHHVASELCGEFFENGRLNAETIELDKTSIPIPKSLLKIHCNKFLATFLGGQRAIAWLELIEGHVEVLNICETYDVIGLGNLEQISRVGKQLILCSSDVTDENLQNLSSKLETLVLNSPTITENGVKILLPNWLEQYSKTGNVFEIRFKASSTNFEKMEMFENLKNAEITWQREYEYQMKYTQKTGQTWNFNGYYFITGDWHLLKIWT</sequence>
<dbReference type="FunCoup" id="Q4W5R0">
    <property type="interactions" value="841"/>
</dbReference>
<dbReference type="PaxDb" id="6239-Y71G12B.32"/>
<dbReference type="OrthoDB" id="5837593at2759"/>
<evidence type="ECO:0000313" key="3">
    <source>
        <dbReference type="WormBase" id="Y71G12B.32"/>
    </source>
</evidence>